<keyword evidence="2" id="KW-1185">Reference proteome</keyword>
<dbReference type="Gene3D" id="1.25.40.390">
    <property type="match status" value="1"/>
</dbReference>
<gene>
    <name evidence="1" type="ORF">D6B99_14450</name>
</gene>
<name>A0A386HRV9_9BACT</name>
<dbReference type="AlphaFoldDB" id="A0A386HRV9"/>
<keyword evidence="1" id="KW-0449">Lipoprotein</keyword>
<dbReference type="OrthoDB" id="9766256at2"/>
<evidence type="ECO:0000313" key="1">
    <source>
        <dbReference type="EMBL" id="AYD48698.1"/>
    </source>
</evidence>
<sequence>MKKNILNYIAAVVLLGGVSSCQKDFTRMNKNPNNLETPDPTTLLSNTIVSEFYNNANLAWTLGNGYNQYMSFSTDYYNTPTRYLAVSNQPYWTALYEAARDANTLYQTGIADKNPLLQAASLTLRSYAFAQLTELWGDIPFSKALNGANGIFTAPYDKQQTVYTDPTLGVLPSLKRADSLLSANPSANQLAGDLLFKSNAMSWRKFINALRLRYLLRVSGKMDVSGELQSIVSSGALMQSASESAVLNLPTTIPYNFPSLTERTGDFQVKYMNSLLYNSFVSTGDSSRIQAYFAKNANSASTTGFDFSYYGGLPIVINANSSQTSTSSDFNPAFVSGTNGNLTIAKVMTYAEQEFILAEAAMKGYITTGTALTYYNNGIMGAFAQLGLSSATAANYLLHPNVILNVASTSTAMQQIITQKWLANINNGFEGWLEYRRTGYPALQTGGTANMNNGKIPNRFIYPTDETQINSTNYTAEVNANMGGKENTDYKAWW</sequence>
<evidence type="ECO:0000313" key="2">
    <source>
        <dbReference type="Proteomes" id="UP000266118"/>
    </source>
</evidence>
<accession>A0A386HRV9</accession>
<dbReference type="RefSeq" id="WP_119989698.1">
    <property type="nucleotide sequence ID" value="NZ_CP032489.1"/>
</dbReference>
<dbReference type="InterPro" id="IPR041662">
    <property type="entry name" value="SusD-like_2"/>
</dbReference>
<dbReference type="EMBL" id="CP032489">
    <property type="protein sequence ID" value="AYD48698.1"/>
    <property type="molecule type" value="Genomic_DNA"/>
</dbReference>
<dbReference type="InterPro" id="IPR011990">
    <property type="entry name" value="TPR-like_helical_dom_sf"/>
</dbReference>
<organism evidence="1 2">
    <name type="scientific">Arachidicoccus soli</name>
    <dbReference type="NCBI Taxonomy" id="2341117"/>
    <lineage>
        <taxon>Bacteria</taxon>
        <taxon>Pseudomonadati</taxon>
        <taxon>Bacteroidota</taxon>
        <taxon>Chitinophagia</taxon>
        <taxon>Chitinophagales</taxon>
        <taxon>Chitinophagaceae</taxon>
        <taxon>Arachidicoccus</taxon>
    </lineage>
</organism>
<dbReference type="PROSITE" id="PS51257">
    <property type="entry name" value="PROKAR_LIPOPROTEIN"/>
    <property type="match status" value="1"/>
</dbReference>
<dbReference type="KEGG" id="ark:D6B99_14450"/>
<reference evidence="1 2" key="1">
    <citation type="submission" date="2018-09" db="EMBL/GenBank/DDBJ databases">
        <title>Arachidicoccus sp. nov., a bacterium isolated from soil.</title>
        <authorList>
            <person name="Weon H.-Y."/>
            <person name="Kwon S.-W."/>
            <person name="Lee S.A."/>
        </authorList>
    </citation>
    <scope>NUCLEOTIDE SEQUENCE [LARGE SCALE GENOMIC DNA]</scope>
    <source>
        <strain evidence="1 2">KIS59-12</strain>
    </source>
</reference>
<proteinExistence type="predicted"/>
<dbReference type="Pfam" id="PF12771">
    <property type="entry name" value="SusD-like_2"/>
    <property type="match status" value="1"/>
</dbReference>
<protein>
    <submittedName>
        <fullName evidence="1">SusD/RagB family nutrient-binding outer membrane lipoprotein</fullName>
    </submittedName>
</protein>
<dbReference type="Proteomes" id="UP000266118">
    <property type="component" value="Chromosome"/>
</dbReference>
<dbReference type="SUPFAM" id="SSF48452">
    <property type="entry name" value="TPR-like"/>
    <property type="match status" value="1"/>
</dbReference>